<dbReference type="GO" id="GO:0006048">
    <property type="term" value="P:UDP-N-acetylglucosamine biosynthetic process"/>
    <property type="evidence" value="ECO:0007669"/>
    <property type="project" value="UniProtKB-UniPathway"/>
</dbReference>
<feature type="binding site" evidence="18">
    <location>
        <position position="384"/>
    </location>
    <ligand>
        <name>UDP-N-acetyl-alpha-D-glucosamine</name>
        <dbReference type="ChEBI" id="CHEBI:57705"/>
    </ligand>
</feature>
<dbReference type="UniPathway" id="UPA00113">
    <property type="reaction ID" value="UER00532"/>
</dbReference>
<dbReference type="UniPathway" id="UPA00973"/>
<dbReference type="InterPro" id="IPR005882">
    <property type="entry name" value="Bifunctional_GlmU"/>
</dbReference>
<evidence type="ECO:0000256" key="4">
    <source>
        <dbReference type="ARBA" id="ARBA00022490"/>
    </source>
</evidence>
<evidence type="ECO:0000259" key="19">
    <source>
        <dbReference type="Pfam" id="PF12804"/>
    </source>
</evidence>
<dbReference type="PROSITE" id="PS00101">
    <property type="entry name" value="HEXAPEP_TRANSFERASES"/>
    <property type="match status" value="1"/>
</dbReference>
<organism evidence="20 21">
    <name type="scientific">Alkalidesulfovibrio alkalitolerans DSM 16529</name>
    <dbReference type="NCBI Taxonomy" id="1121439"/>
    <lineage>
        <taxon>Bacteria</taxon>
        <taxon>Pseudomonadati</taxon>
        <taxon>Thermodesulfobacteriota</taxon>
        <taxon>Desulfovibrionia</taxon>
        <taxon>Desulfovibrionales</taxon>
        <taxon>Desulfovibrionaceae</taxon>
        <taxon>Alkalidesulfovibrio</taxon>
    </lineage>
</organism>
<gene>
    <name evidence="18" type="primary">glmU</name>
    <name evidence="20" type="ORF">dsat_0324</name>
</gene>
<feature type="binding site" evidence="18">
    <location>
        <position position="159"/>
    </location>
    <ligand>
        <name>UDP-N-acetyl-alpha-D-glucosamine</name>
        <dbReference type="ChEBI" id="CHEBI:57705"/>
    </ligand>
</feature>
<name>S7UKP8_9BACT</name>
<keyword evidence="21" id="KW-1185">Reference proteome</keyword>
<feature type="binding site" evidence="18">
    <location>
        <position position="176"/>
    </location>
    <ligand>
        <name>UDP-N-acetyl-alpha-D-glucosamine</name>
        <dbReference type="ChEBI" id="CHEBI:57705"/>
    </ligand>
</feature>
<feature type="active site" description="Proton acceptor" evidence="18">
    <location>
        <position position="370"/>
    </location>
</feature>
<evidence type="ECO:0000256" key="7">
    <source>
        <dbReference type="ARBA" id="ARBA00022723"/>
    </source>
</evidence>
<evidence type="ECO:0000256" key="13">
    <source>
        <dbReference type="ARBA" id="ARBA00023315"/>
    </source>
</evidence>
<comment type="subcellular location">
    <subcellularLocation>
        <location evidence="1 18">Cytoplasm</location>
    </subcellularLocation>
</comment>
<dbReference type="Proteomes" id="UP000014975">
    <property type="component" value="Unassembled WGS sequence"/>
</dbReference>
<keyword evidence="13 18" id="KW-0012">Acyltransferase</keyword>
<dbReference type="Pfam" id="PF00132">
    <property type="entry name" value="Hexapep"/>
    <property type="match status" value="1"/>
</dbReference>
<feature type="binding site" evidence="18">
    <location>
        <begin position="10"/>
        <end position="13"/>
    </location>
    <ligand>
        <name>UDP-N-acetyl-alpha-D-glucosamine</name>
        <dbReference type="ChEBI" id="CHEBI:57705"/>
    </ligand>
</feature>
<keyword evidence="10 18" id="KW-0133">Cell shape</keyword>
<dbReference type="InterPro" id="IPR038009">
    <property type="entry name" value="GlmU_C_LbH"/>
</dbReference>
<dbReference type="InterPro" id="IPR018357">
    <property type="entry name" value="Hexapep_transf_CS"/>
</dbReference>
<evidence type="ECO:0000256" key="8">
    <source>
        <dbReference type="ARBA" id="ARBA00022737"/>
    </source>
</evidence>
<feature type="binding site" evidence="18">
    <location>
        <position position="387"/>
    </location>
    <ligand>
        <name>acetyl-CoA</name>
        <dbReference type="ChEBI" id="CHEBI:57288"/>
    </ligand>
</feature>
<comment type="cofactor">
    <cofactor evidence="18">
        <name>Mg(2+)</name>
        <dbReference type="ChEBI" id="CHEBI:18420"/>
    </cofactor>
    <text evidence="18">Binds 1 Mg(2+) ion per subunit.</text>
</comment>
<dbReference type="STRING" id="1121439.dsat_0324"/>
<dbReference type="GO" id="GO:0009245">
    <property type="term" value="P:lipid A biosynthetic process"/>
    <property type="evidence" value="ECO:0007669"/>
    <property type="project" value="UniProtKB-UniRule"/>
</dbReference>
<dbReference type="HAMAP" id="MF_01631">
    <property type="entry name" value="GlmU"/>
    <property type="match status" value="1"/>
</dbReference>
<feature type="binding site" evidence="18">
    <location>
        <begin position="81"/>
        <end position="82"/>
    </location>
    <ligand>
        <name>UDP-N-acetyl-alpha-D-glucosamine</name>
        <dbReference type="ChEBI" id="CHEBI:57705"/>
    </ligand>
</feature>
<feature type="region of interest" description="N-acetyltransferase" evidence="18">
    <location>
        <begin position="258"/>
        <end position="457"/>
    </location>
</feature>
<feature type="region of interest" description="Linker" evidence="18">
    <location>
        <begin position="237"/>
        <end position="257"/>
    </location>
</feature>
<dbReference type="GO" id="GO:0000902">
    <property type="term" value="P:cell morphogenesis"/>
    <property type="evidence" value="ECO:0007669"/>
    <property type="project" value="UniProtKB-UniRule"/>
</dbReference>
<feature type="binding site" evidence="18">
    <location>
        <position position="358"/>
    </location>
    <ligand>
        <name>UDP-N-acetyl-alpha-D-glucosamine</name>
        <dbReference type="ChEBI" id="CHEBI:57705"/>
    </ligand>
</feature>
<dbReference type="AlphaFoldDB" id="S7UKP8"/>
<dbReference type="EC" id="2.3.1.157" evidence="18"/>
<dbReference type="GO" id="GO:0008360">
    <property type="term" value="P:regulation of cell shape"/>
    <property type="evidence" value="ECO:0007669"/>
    <property type="project" value="UniProtKB-KW"/>
</dbReference>
<comment type="similarity">
    <text evidence="2 18">In the C-terminal section; belongs to the transferase hexapeptide repeat family.</text>
</comment>
<keyword evidence="9 18" id="KW-0460">Magnesium</keyword>
<evidence type="ECO:0000256" key="11">
    <source>
        <dbReference type="ARBA" id="ARBA00022984"/>
    </source>
</evidence>
<evidence type="ECO:0000256" key="16">
    <source>
        <dbReference type="ARBA" id="ARBA00048493"/>
    </source>
</evidence>
<sequence>MNDTTCALVLAAGKGTRMHAGAMPKVMMRILNEPMLWYVHRALTPVFGERLFTVVGHGAEHVTKAFPEHSDNFVAQEEQLGTGHALQVAWPRLKAAGFRYLVVVNGDTPLLKPQTLTRLLDEARREKAALAFLSIEAPEPNSFGRVLRDEDGRVVSIIEAKDYDPAKHGPAPTEVNAGLYFLDMKFVEPLLGWLSNRNAAREYYITDLVELAIADKNTVLAVNCGQDLSLLGINTPFELAEAEERLNADIVREHLNHGVRMHNPTACRIGPRVTIKPGARITGPCEIMGDAVVAEGAQVDAFTVITESWISEGARIRQFSHLEGAEVGPEAVVGPYARLRPGAILERESKVGNFVEMKKAVLGRGSKASHLTYLGDATVGEGVNIGAGTITCNYDGVKKHATVIEDGAFIGSNTALVAPVTVGAGALVGAGSTITRDVAPGHLAVSRAEQRQLKRRK</sequence>
<keyword evidence="6 18" id="KW-0548">Nucleotidyltransferase</keyword>
<dbReference type="RefSeq" id="WP_020887018.1">
    <property type="nucleotide sequence ID" value="NZ_ATHI01000026.1"/>
</dbReference>
<evidence type="ECO:0000256" key="14">
    <source>
        <dbReference type="ARBA" id="ARBA00023316"/>
    </source>
</evidence>
<keyword evidence="14 18" id="KW-0961">Cell wall biogenesis/degradation</keyword>
<comment type="function">
    <text evidence="17 18">Catalyzes the last two sequential reactions in the de novo biosynthetic pathway for UDP-N-acetylglucosamine (UDP-GlcNAc). The C-terminal domain catalyzes the transfer of acetyl group from acetyl coenzyme A to glucosamine-1-phosphate (GlcN-1-P) to produce N-acetylglucosamine-1-phosphate (GlcNAc-1-P), which is converted into UDP-GlcNAc by the transfer of uridine 5-monophosphate (from uridine 5-triphosphate), a reaction catalyzed by the N-terminal domain.</text>
</comment>
<feature type="binding site" evidence="18">
    <location>
        <position position="430"/>
    </location>
    <ligand>
        <name>acetyl-CoA</name>
        <dbReference type="ChEBI" id="CHEBI:57288"/>
    </ligand>
</feature>
<dbReference type="EC" id="2.7.7.23" evidence="18"/>
<dbReference type="GO" id="GO:0000287">
    <property type="term" value="F:magnesium ion binding"/>
    <property type="evidence" value="ECO:0007669"/>
    <property type="project" value="UniProtKB-UniRule"/>
</dbReference>
<comment type="subunit">
    <text evidence="18">Homotrimer.</text>
</comment>
<dbReference type="CDD" id="cd03353">
    <property type="entry name" value="LbH_GlmU_C"/>
    <property type="match status" value="1"/>
</dbReference>
<evidence type="ECO:0000256" key="5">
    <source>
        <dbReference type="ARBA" id="ARBA00022679"/>
    </source>
</evidence>
<feature type="binding site" evidence="18">
    <location>
        <position position="340"/>
    </location>
    <ligand>
        <name>UDP-N-acetyl-alpha-D-glucosamine</name>
        <dbReference type="ChEBI" id="CHEBI:57705"/>
    </ligand>
</feature>
<dbReference type="NCBIfam" id="NF010936">
    <property type="entry name" value="PRK14356.1"/>
    <property type="match status" value="1"/>
</dbReference>
<comment type="similarity">
    <text evidence="3 18">In the N-terminal section; belongs to the N-acetylglucosamine-1-phosphate uridyltransferase family.</text>
</comment>
<evidence type="ECO:0000256" key="18">
    <source>
        <dbReference type="HAMAP-Rule" id="MF_01631"/>
    </source>
</evidence>
<comment type="caution">
    <text evidence="18">Lacks conserved residue(s) required for the propagation of feature annotation.</text>
</comment>
<feature type="binding site" evidence="18">
    <location>
        <position position="234"/>
    </location>
    <ligand>
        <name>UDP-N-acetyl-alpha-D-glucosamine</name>
        <dbReference type="ChEBI" id="CHEBI:57705"/>
    </ligand>
</feature>
<reference evidence="20 21" key="1">
    <citation type="journal article" date="2013" name="Genome Announc.">
        <title>Draft genome sequences for three mercury-methylating, sulfate-reducing bacteria.</title>
        <authorList>
            <person name="Brown S.D."/>
            <person name="Hurt R.A.Jr."/>
            <person name="Gilmour C.C."/>
            <person name="Elias D.A."/>
        </authorList>
    </citation>
    <scope>NUCLEOTIDE SEQUENCE [LARGE SCALE GENOMIC DNA]</scope>
    <source>
        <strain evidence="20 21">DSM 16529</strain>
    </source>
</reference>
<keyword evidence="4 18" id="KW-0963">Cytoplasm</keyword>
<dbReference type="InterPro" id="IPR025877">
    <property type="entry name" value="MobA-like_NTP_Trfase"/>
</dbReference>
<evidence type="ECO:0000256" key="1">
    <source>
        <dbReference type="ARBA" id="ARBA00004496"/>
    </source>
</evidence>
<dbReference type="GO" id="GO:0005737">
    <property type="term" value="C:cytoplasm"/>
    <property type="evidence" value="ECO:0007669"/>
    <property type="project" value="UniProtKB-SubCell"/>
</dbReference>
<dbReference type="InterPro" id="IPR011004">
    <property type="entry name" value="Trimer_LpxA-like_sf"/>
</dbReference>
<feature type="binding site" evidence="18">
    <location>
        <position position="144"/>
    </location>
    <ligand>
        <name>UDP-N-acetyl-alpha-D-glucosamine</name>
        <dbReference type="ChEBI" id="CHEBI:57705"/>
    </ligand>
</feature>
<feature type="binding site" evidence="18">
    <location>
        <position position="107"/>
    </location>
    <ligand>
        <name>Mg(2+)</name>
        <dbReference type="ChEBI" id="CHEBI:18420"/>
    </ligand>
</feature>
<dbReference type="SUPFAM" id="SSF53448">
    <property type="entry name" value="Nucleotide-diphospho-sugar transferases"/>
    <property type="match status" value="1"/>
</dbReference>
<evidence type="ECO:0000256" key="3">
    <source>
        <dbReference type="ARBA" id="ARBA00007947"/>
    </source>
</evidence>
<comment type="caution">
    <text evidence="20">The sequence shown here is derived from an EMBL/GenBank/DDBJ whole genome shotgun (WGS) entry which is preliminary data.</text>
</comment>
<comment type="catalytic activity">
    <reaction evidence="16 18">
        <text>N-acetyl-alpha-D-glucosamine 1-phosphate + UTP + H(+) = UDP-N-acetyl-alpha-D-glucosamine + diphosphate</text>
        <dbReference type="Rhea" id="RHEA:13509"/>
        <dbReference type="ChEBI" id="CHEBI:15378"/>
        <dbReference type="ChEBI" id="CHEBI:33019"/>
        <dbReference type="ChEBI" id="CHEBI:46398"/>
        <dbReference type="ChEBI" id="CHEBI:57705"/>
        <dbReference type="ChEBI" id="CHEBI:57776"/>
        <dbReference type="EC" id="2.7.7.23"/>
    </reaction>
</comment>
<protein>
    <recommendedName>
        <fullName evidence="18">Bifunctional protein GlmU</fullName>
    </recommendedName>
    <domain>
        <recommendedName>
            <fullName evidence="18">UDP-N-acetylglucosamine pyrophosphorylase</fullName>
            <ecNumber evidence="18">2.7.7.23</ecNumber>
        </recommendedName>
        <alternativeName>
            <fullName evidence="18">N-acetylglucosamine-1-phosphate uridyltransferase</fullName>
        </alternativeName>
    </domain>
    <domain>
        <recommendedName>
            <fullName evidence="18">Glucosamine-1-phosphate N-acetyltransferase</fullName>
            <ecNumber evidence="18">2.3.1.157</ecNumber>
        </recommendedName>
    </domain>
</protein>
<evidence type="ECO:0000256" key="9">
    <source>
        <dbReference type="ARBA" id="ARBA00022842"/>
    </source>
</evidence>
<dbReference type="GO" id="GO:0009252">
    <property type="term" value="P:peptidoglycan biosynthetic process"/>
    <property type="evidence" value="ECO:0007669"/>
    <property type="project" value="UniProtKB-UniRule"/>
</dbReference>
<feature type="region of interest" description="Pyrophosphorylase" evidence="18">
    <location>
        <begin position="1"/>
        <end position="236"/>
    </location>
</feature>
<dbReference type="Gene3D" id="3.90.550.10">
    <property type="entry name" value="Spore Coat Polysaccharide Biosynthesis Protein SpsA, Chain A"/>
    <property type="match status" value="1"/>
</dbReference>
<feature type="binding site" evidence="18">
    <location>
        <position position="234"/>
    </location>
    <ligand>
        <name>Mg(2+)</name>
        <dbReference type="ChEBI" id="CHEBI:18420"/>
    </ligand>
</feature>
<evidence type="ECO:0000313" key="21">
    <source>
        <dbReference type="Proteomes" id="UP000014975"/>
    </source>
</evidence>
<evidence type="ECO:0000256" key="2">
    <source>
        <dbReference type="ARBA" id="ARBA00007707"/>
    </source>
</evidence>
<evidence type="ECO:0000313" key="20">
    <source>
        <dbReference type="EMBL" id="EPR32883.1"/>
    </source>
</evidence>
<keyword evidence="12 18" id="KW-0511">Multifunctional enzyme</keyword>
<comment type="pathway">
    <text evidence="18">Nucleotide-sugar biosynthesis; UDP-N-acetyl-alpha-D-glucosamine biosynthesis; UDP-N-acetyl-alpha-D-glucosamine from N-acetyl-alpha-D-glucosamine 1-phosphate: step 1/1.</text>
</comment>
<keyword evidence="7 18" id="KW-0479">Metal-binding</keyword>
<feature type="binding site" evidence="18">
    <location>
        <position position="412"/>
    </location>
    <ligand>
        <name>acetyl-CoA</name>
        <dbReference type="ChEBI" id="CHEBI:57288"/>
    </ligand>
</feature>
<feature type="binding site" evidence="18">
    <location>
        <position position="25"/>
    </location>
    <ligand>
        <name>UDP-N-acetyl-alpha-D-glucosamine</name>
        <dbReference type="ChEBI" id="CHEBI:57705"/>
    </ligand>
</feature>
<dbReference type="SUPFAM" id="SSF51161">
    <property type="entry name" value="Trimeric LpxA-like enzymes"/>
    <property type="match status" value="1"/>
</dbReference>
<dbReference type="OrthoDB" id="9775031at2"/>
<proteinExistence type="inferred from homology"/>
<comment type="catalytic activity">
    <reaction evidence="15 18">
        <text>alpha-D-glucosamine 1-phosphate + acetyl-CoA = N-acetyl-alpha-D-glucosamine 1-phosphate + CoA + H(+)</text>
        <dbReference type="Rhea" id="RHEA:13725"/>
        <dbReference type="ChEBI" id="CHEBI:15378"/>
        <dbReference type="ChEBI" id="CHEBI:57287"/>
        <dbReference type="ChEBI" id="CHEBI:57288"/>
        <dbReference type="ChEBI" id="CHEBI:57776"/>
        <dbReference type="ChEBI" id="CHEBI:58516"/>
        <dbReference type="EC" id="2.3.1.157"/>
    </reaction>
</comment>
<dbReference type="Gene3D" id="2.160.10.10">
    <property type="entry name" value="Hexapeptide repeat proteins"/>
    <property type="match status" value="1"/>
</dbReference>
<dbReference type="InterPro" id="IPR050065">
    <property type="entry name" value="GlmU-like"/>
</dbReference>
<comment type="pathway">
    <text evidence="18">Bacterial outer membrane biogenesis; LPS lipid A biosynthesis.</text>
</comment>
<dbReference type="InterPro" id="IPR001451">
    <property type="entry name" value="Hexapep"/>
</dbReference>
<feature type="binding site" evidence="18">
    <location>
        <begin position="393"/>
        <end position="394"/>
    </location>
    <ligand>
        <name>acetyl-CoA</name>
        <dbReference type="ChEBI" id="CHEBI:57288"/>
    </ligand>
</feature>
<evidence type="ECO:0000256" key="6">
    <source>
        <dbReference type="ARBA" id="ARBA00022695"/>
    </source>
</evidence>
<dbReference type="InterPro" id="IPR029044">
    <property type="entry name" value="Nucleotide-diphossugar_trans"/>
</dbReference>
<dbReference type="GO" id="GO:0016020">
    <property type="term" value="C:membrane"/>
    <property type="evidence" value="ECO:0007669"/>
    <property type="project" value="GOC"/>
</dbReference>
<comment type="pathway">
    <text evidence="18">Nucleotide-sugar biosynthesis; UDP-N-acetyl-alpha-D-glucosamine biosynthesis; N-acetyl-alpha-D-glucosamine 1-phosphate from alpha-D-glucosamine 6-phosphate (route II): step 2/2.</text>
</comment>
<evidence type="ECO:0000256" key="15">
    <source>
        <dbReference type="ARBA" id="ARBA00048247"/>
    </source>
</evidence>
<feature type="binding site" evidence="18">
    <location>
        <position position="373"/>
    </location>
    <ligand>
        <name>UDP-N-acetyl-alpha-D-glucosamine</name>
        <dbReference type="ChEBI" id="CHEBI:57705"/>
    </ligand>
</feature>
<accession>S7UKP8</accession>
<evidence type="ECO:0000256" key="12">
    <source>
        <dbReference type="ARBA" id="ARBA00023268"/>
    </source>
</evidence>
<dbReference type="eggNOG" id="COG1207">
    <property type="taxonomic scope" value="Bacteria"/>
</dbReference>
<dbReference type="GO" id="GO:0003977">
    <property type="term" value="F:UDP-N-acetylglucosamine diphosphorylase activity"/>
    <property type="evidence" value="ECO:0007669"/>
    <property type="project" value="UniProtKB-UniRule"/>
</dbReference>
<dbReference type="PANTHER" id="PTHR43584">
    <property type="entry name" value="NUCLEOTIDYL TRANSFERASE"/>
    <property type="match status" value="1"/>
</dbReference>
<dbReference type="GO" id="GO:0019134">
    <property type="term" value="F:glucosamine-1-phosphate N-acetyltransferase activity"/>
    <property type="evidence" value="ECO:0007669"/>
    <property type="project" value="UniProtKB-UniRule"/>
</dbReference>
<evidence type="ECO:0000256" key="17">
    <source>
        <dbReference type="ARBA" id="ARBA00049628"/>
    </source>
</evidence>
<evidence type="ECO:0000256" key="10">
    <source>
        <dbReference type="ARBA" id="ARBA00022960"/>
    </source>
</evidence>
<feature type="binding site" evidence="18">
    <location>
        <position position="76"/>
    </location>
    <ligand>
        <name>UDP-N-acetyl-alpha-D-glucosamine</name>
        <dbReference type="ChEBI" id="CHEBI:57705"/>
    </ligand>
</feature>
<dbReference type="PATRIC" id="fig|1121439.3.peg.1673"/>
<keyword evidence="5 18" id="KW-0808">Transferase</keyword>
<dbReference type="CDD" id="cd02540">
    <property type="entry name" value="GT2_GlmU_N_bac"/>
    <property type="match status" value="1"/>
</dbReference>
<dbReference type="EMBL" id="ATHI01000026">
    <property type="protein sequence ID" value="EPR32883.1"/>
    <property type="molecule type" value="Genomic_DNA"/>
</dbReference>
<dbReference type="GO" id="GO:0071555">
    <property type="term" value="P:cell wall organization"/>
    <property type="evidence" value="ECO:0007669"/>
    <property type="project" value="UniProtKB-KW"/>
</dbReference>
<feature type="binding site" evidence="18">
    <location>
        <position position="447"/>
    </location>
    <ligand>
        <name>acetyl-CoA</name>
        <dbReference type="ChEBI" id="CHEBI:57288"/>
    </ligand>
</feature>
<dbReference type="Pfam" id="PF12804">
    <property type="entry name" value="NTP_transf_3"/>
    <property type="match status" value="1"/>
</dbReference>
<feature type="domain" description="MobA-like NTP transferase" evidence="19">
    <location>
        <begin position="7"/>
        <end position="136"/>
    </location>
</feature>
<dbReference type="NCBIfam" id="TIGR01173">
    <property type="entry name" value="glmU"/>
    <property type="match status" value="1"/>
</dbReference>
<dbReference type="PANTHER" id="PTHR43584:SF3">
    <property type="entry name" value="BIFUNCTIONAL PROTEIN GLMU"/>
    <property type="match status" value="1"/>
</dbReference>
<keyword evidence="11 18" id="KW-0573">Peptidoglycan synthesis</keyword>
<keyword evidence="8 18" id="KW-0677">Repeat</keyword>